<evidence type="ECO:0000313" key="2">
    <source>
        <dbReference type="EMBL" id="ATI41905.1"/>
    </source>
</evidence>
<dbReference type="PANTHER" id="PTHR33677:SF5">
    <property type="entry name" value="TRANSCRIPTIONAL REPRESSOR FRMR"/>
    <property type="match status" value="1"/>
</dbReference>
<comment type="similarity">
    <text evidence="1">Belongs to the FrmR/RcnR family.</text>
</comment>
<dbReference type="KEGG" id="cmag:CBW24_07760"/>
<dbReference type="InterPro" id="IPR003735">
    <property type="entry name" value="Metal_Tscrpt_repr"/>
</dbReference>
<keyword evidence="3" id="KW-1185">Reference proteome</keyword>
<dbReference type="RefSeq" id="WP_097373213.1">
    <property type="nucleotide sequence ID" value="NZ_CP021404.1"/>
</dbReference>
<protein>
    <recommendedName>
        <fullName evidence="4">Metal resistance protein</fullName>
    </recommendedName>
</protein>
<organism evidence="2 3">
    <name type="scientific">Pacificitalea manganoxidans</name>
    <dbReference type="NCBI Taxonomy" id="1411902"/>
    <lineage>
        <taxon>Bacteria</taxon>
        <taxon>Pseudomonadati</taxon>
        <taxon>Pseudomonadota</taxon>
        <taxon>Alphaproteobacteria</taxon>
        <taxon>Rhodobacterales</taxon>
        <taxon>Paracoccaceae</taxon>
        <taxon>Pacificitalea</taxon>
    </lineage>
</organism>
<dbReference type="Pfam" id="PF02583">
    <property type="entry name" value="Trns_repr_metal"/>
    <property type="match status" value="1"/>
</dbReference>
<dbReference type="Proteomes" id="UP000219050">
    <property type="component" value="Chromosome"/>
</dbReference>
<sequence length="86" mass="9535">MTNDHVHASHPKISARLKRAEGHLRAVIAMIEAGRPCLDIAQQLQAVESAVANAKRSLIHDHMDHCLDADSSETDRAELRAISRYL</sequence>
<dbReference type="EMBL" id="CP021404">
    <property type="protein sequence ID" value="ATI41905.1"/>
    <property type="molecule type" value="Genomic_DNA"/>
</dbReference>
<evidence type="ECO:0008006" key="4">
    <source>
        <dbReference type="Google" id="ProtNLM"/>
    </source>
</evidence>
<dbReference type="GO" id="GO:0003677">
    <property type="term" value="F:DNA binding"/>
    <property type="evidence" value="ECO:0007669"/>
    <property type="project" value="InterPro"/>
</dbReference>
<dbReference type="GO" id="GO:0045892">
    <property type="term" value="P:negative regulation of DNA-templated transcription"/>
    <property type="evidence" value="ECO:0007669"/>
    <property type="project" value="UniProtKB-ARBA"/>
</dbReference>
<gene>
    <name evidence="2" type="ORF">CBW24_07760</name>
</gene>
<dbReference type="GO" id="GO:0046872">
    <property type="term" value="F:metal ion binding"/>
    <property type="evidence" value="ECO:0007669"/>
    <property type="project" value="InterPro"/>
</dbReference>
<reference evidence="2 3" key="1">
    <citation type="submission" date="2017-05" db="EMBL/GenBank/DDBJ databases">
        <title>Comparative genomic and metabolic analysis of manganese-oxidizing mechanisms in Celeribater manganoxidans DY25T: its adaption to the environment of polymetallic nodule.</title>
        <authorList>
            <person name="Wang X."/>
        </authorList>
    </citation>
    <scope>NUCLEOTIDE SEQUENCE [LARGE SCALE GENOMIC DNA]</scope>
    <source>
        <strain evidence="2 3">DY25</strain>
    </source>
</reference>
<dbReference type="PANTHER" id="PTHR33677">
    <property type="entry name" value="TRANSCRIPTIONAL REPRESSOR FRMR-RELATED"/>
    <property type="match status" value="1"/>
</dbReference>
<evidence type="ECO:0000256" key="1">
    <source>
        <dbReference type="ARBA" id="ARBA00005260"/>
    </source>
</evidence>
<evidence type="ECO:0000313" key="3">
    <source>
        <dbReference type="Proteomes" id="UP000219050"/>
    </source>
</evidence>
<accession>A0A291LZM7</accession>
<dbReference type="Gene3D" id="1.20.58.1000">
    <property type="entry name" value="Metal-sensitive repressor, helix protomer"/>
    <property type="match status" value="1"/>
</dbReference>
<dbReference type="OrthoDB" id="9811244at2"/>
<dbReference type="AlphaFoldDB" id="A0A291LZM7"/>
<name>A0A291LZM7_9RHOB</name>
<proteinExistence type="inferred from homology"/>
<dbReference type="InterPro" id="IPR038390">
    <property type="entry name" value="Metal_Tscrpt_repr_sf"/>
</dbReference>